<feature type="domain" description="Dinitrogenase iron-molybdenum cofactor biosynthesis" evidence="3">
    <location>
        <begin position="32"/>
        <end position="124"/>
    </location>
</feature>
<comment type="caution">
    <text evidence="4">The sequence shown here is derived from an EMBL/GenBank/DDBJ whole genome shotgun (WGS) entry which is preliminary data.</text>
</comment>
<dbReference type="Gene3D" id="3.30.420.130">
    <property type="entry name" value="Dinitrogenase iron-molybdenum cofactor biosynthesis domain"/>
    <property type="match status" value="1"/>
</dbReference>
<dbReference type="InterPro" id="IPR036105">
    <property type="entry name" value="DiNase_FeMo-co_biosyn_sf"/>
</dbReference>
<evidence type="ECO:0000313" key="5">
    <source>
        <dbReference type="Proteomes" id="UP000739411"/>
    </source>
</evidence>
<dbReference type="AlphaFoldDB" id="A0A935JWS7"/>
<protein>
    <submittedName>
        <fullName evidence="4">Nitrogen fixation protein NifX</fullName>
    </submittedName>
</protein>
<dbReference type="PANTHER" id="PTHR33937">
    <property type="entry name" value="IRON-MOLYBDENUM PROTEIN-RELATED-RELATED"/>
    <property type="match status" value="1"/>
</dbReference>
<dbReference type="SUPFAM" id="SSF53146">
    <property type="entry name" value="Nitrogenase accessory factor-like"/>
    <property type="match status" value="1"/>
</dbReference>
<evidence type="ECO:0000313" key="4">
    <source>
        <dbReference type="EMBL" id="MBK7415411.1"/>
    </source>
</evidence>
<sequence>MSNLSSRRLQLVWSIKQEPAAVIKVAFASTDRTRVNQHFGSAEGFVVYEVTPDKATLVGVAEFAEEAMDGNEDKLGAKVDFLEGCAGVYVMAIGASAIKKLLAKGIQPIRVDEVDTVDELLGQISKAMSDGGVAWIDRAIAAQTKAKAEDRFANMAEEGWEG</sequence>
<accession>A0A935JWS7</accession>
<evidence type="ECO:0000256" key="2">
    <source>
        <dbReference type="ARBA" id="ARBA00023231"/>
    </source>
</evidence>
<organism evidence="4 5">
    <name type="scientific">Candidatus Dechloromonas phosphorivorans</name>
    <dbReference type="NCBI Taxonomy" id="2899244"/>
    <lineage>
        <taxon>Bacteria</taxon>
        <taxon>Pseudomonadati</taxon>
        <taxon>Pseudomonadota</taxon>
        <taxon>Betaproteobacteria</taxon>
        <taxon>Rhodocyclales</taxon>
        <taxon>Azonexaceae</taxon>
        <taxon>Dechloromonas</taxon>
    </lineage>
</organism>
<dbReference type="Proteomes" id="UP000739411">
    <property type="component" value="Unassembled WGS sequence"/>
</dbReference>
<name>A0A935JWS7_9RHOO</name>
<evidence type="ECO:0000259" key="3">
    <source>
        <dbReference type="Pfam" id="PF02579"/>
    </source>
</evidence>
<dbReference type="InterPro" id="IPR003731">
    <property type="entry name" value="Di-Nase_FeMo-co_biosynth"/>
</dbReference>
<reference evidence="4 5" key="1">
    <citation type="submission" date="2020-10" db="EMBL/GenBank/DDBJ databases">
        <title>Connecting structure to function with the recovery of over 1000 high-quality activated sludge metagenome-assembled genomes encoding full-length rRNA genes using long-read sequencing.</title>
        <authorList>
            <person name="Singleton C.M."/>
            <person name="Petriglieri F."/>
            <person name="Kristensen J.M."/>
            <person name="Kirkegaard R.H."/>
            <person name="Michaelsen T.Y."/>
            <person name="Andersen M.H."/>
            <person name="Karst S.M."/>
            <person name="Dueholm M.S."/>
            <person name="Nielsen P.H."/>
            <person name="Albertsen M."/>
        </authorList>
    </citation>
    <scope>NUCLEOTIDE SEQUENCE [LARGE SCALE GENOMIC DNA]</scope>
    <source>
        <strain evidence="4">EsbW_18-Q3-R4-48_BATAC.463</strain>
    </source>
</reference>
<dbReference type="CDD" id="cd00853">
    <property type="entry name" value="NifX"/>
    <property type="match status" value="1"/>
</dbReference>
<evidence type="ECO:0000256" key="1">
    <source>
        <dbReference type="ARBA" id="ARBA00010285"/>
    </source>
</evidence>
<dbReference type="Pfam" id="PF02579">
    <property type="entry name" value="Nitro_FeMo-Co"/>
    <property type="match status" value="1"/>
</dbReference>
<dbReference type="PANTHER" id="PTHR33937:SF1">
    <property type="entry name" value="IRON-MOLIBDENUM COFACTOR PROCESSING PROTEIN"/>
    <property type="match status" value="1"/>
</dbReference>
<gene>
    <name evidence="4" type="ORF">IPJ38_10215</name>
</gene>
<dbReference type="EMBL" id="JADJMS010000020">
    <property type="protein sequence ID" value="MBK7415411.1"/>
    <property type="molecule type" value="Genomic_DNA"/>
</dbReference>
<keyword evidence="2" id="KW-0535">Nitrogen fixation</keyword>
<dbReference type="InterPro" id="IPR051840">
    <property type="entry name" value="NifX/NifY_domain"/>
</dbReference>
<dbReference type="InterPro" id="IPR034169">
    <property type="entry name" value="NifX-like"/>
</dbReference>
<comment type="similarity">
    <text evidence="1">Belongs to the NifX/NifY family.</text>
</comment>
<proteinExistence type="inferred from homology"/>